<dbReference type="OrthoDB" id="8455292at2"/>
<protein>
    <submittedName>
        <fullName evidence="2">Uncharacterized conserved protein, DUF2336 family</fullName>
    </submittedName>
</protein>
<reference evidence="3" key="1">
    <citation type="submission" date="2017-06" db="EMBL/GenBank/DDBJ databases">
        <authorList>
            <person name="Varghese N."/>
            <person name="Submissions S."/>
        </authorList>
    </citation>
    <scope>NUCLEOTIDE SEQUENCE [LARGE SCALE GENOMIC DNA]</scope>
    <source>
        <strain evidence="3">DSM 137</strain>
    </source>
</reference>
<accession>A0A212QPV3</accession>
<name>A0A212QPV3_RHOAC</name>
<evidence type="ECO:0000313" key="3">
    <source>
        <dbReference type="Proteomes" id="UP000198418"/>
    </source>
</evidence>
<dbReference type="EMBL" id="FYDG01000001">
    <property type="protein sequence ID" value="SNB61301.1"/>
    <property type="molecule type" value="Genomic_DNA"/>
</dbReference>
<evidence type="ECO:0000256" key="1">
    <source>
        <dbReference type="SAM" id="MobiDB-lite"/>
    </source>
</evidence>
<feature type="region of interest" description="Disordered" evidence="1">
    <location>
        <begin position="345"/>
        <end position="365"/>
    </location>
</feature>
<gene>
    <name evidence="2" type="ORF">SAMN06265338_1011027</name>
</gene>
<proteinExistence type="predicted"/>
<dbReference type="InterPro" id="IPR019285">
    <property type="entry name" value="DUF2336"/>
</dbReference>
<sequence>MTADIYARLRDLAAAADTKPKDMRPVLLRVTTDLFVLHASHTAQEVRLYEEMASRLIDDADDVTLALVAQKLAPCADAPAEVLRRLRARGGAAARELLLADRQIEKSELREIAANGPVGDACVLASRADLDREIASLLAGRPEREVARALAANAAAPLPAEDMRLLISRGREDQDLAKTLLARGGLGQDHLALYLSADPEQRARLLIIARAAGLHSIGRPEAASALEPAACAKLETAALRQKRAAFALCLAEIVGCDPLCARRIVEEDSGDALTLTFIAIGLPQEIAARIFLIAFPKVALDRFAFQRNMDLYDTLPRRDAARVIGAVTGDSRLTAALVRAQGKRATPAPSFSTSGLSTPADGSRDLRDYLAAREAKR</sequence>
<evidence type="ECO:0000313" key="2">
    <source>
        <dbReference type="EMBL" id="SNB61301.1"/>
    </source>
</evidence>
<dbReference type="Proteomes" id="UP000198418">
    <property type="component" value="Unassembled WGS sequence"/>
</dbReference>
<dbReference type="Pfam" id="PF10098">
    <property type="entry name" value="DUF2336"/>
    <property type="match status" value="1"/>
</dbReference>
<dbReference type="RefSeq" id="WP_088519421.1">
    <property type="nucleotide sequence ID" value="NZ_FYDG01000001.1"/>
</dbReference>
<dbReference type="AlphaFoldDB" id="A0A212QPV3"/>
<organism evidence="2 3">
    <name type="scientific">Rhodoblastus acidophilus</name>
    <name type="common">Rhodopseudomonas acidophila</name>
    <dbReference type="NCBI Taxonomy" id="1074"/>
    <lineage>
        <taxon>Bacteria</taxon>
        <taxon>Pseudomonadati</taxon>
        <taxon>Pseudomonadota</taxon>
        <taxon>Alphaproteobacteria</taxon>
        <taxon>Hyphomicrobiales</taxon>
        <taxon>Rhodoblastaceae</taxon>
        <taxon>Rhodoblastus</taxon>
    </lineage>
</organism>
<keyword evidence="3" id="KW-1185">Reference proteome</keyword>